<feature type="binding site" evidence="1">
    <location>
        <position position="245"/>
    </location>
    <ligand>
        <name>Zn(2+)</name>
        <dbReference type="ChEBI" id="CHEBI:29105"/>
        <label>2</label>
    </ligand>
</feature>
<dbReference type="NCBIfam" id="NF006689">
    <property type="entry name" value="PRK09237.1"/>
    <property type="match status" value="1"/>
</dbReference>
<gene>
    <name evidence="5" type="ORF">K8352_01025</name>
</gene>
<feature type="domain" description="Amidohydrolase-related" evidence="4">
    <location>
        <begin position="293"/>
        <end position="404"/>
    </location>
</feature>
<feature type="binding site" evidence="1">
    <location>
        <position position="86"/>
    </location>
    <ligand>
        <name>Zn(2+)</name>
        <dbReference type="ChEBI" id="CHEBI:29105"/>
        <label>1</label>
    </ligand>
</feature>
<evidence type="ECO:0000313" key="6">
    <source>
        <dbReference type="Proteomes" id="UP001200642"/>
    </source>
</evidence>
<protein>
    <submittedName>
        <fullName evidence="5">Amidohydrolase/deacetylase family metallohydrolase</fullName>
    </submittedName>
</protein>
<dbReference type="Gene3D" id="2.30.40.10">
    <property type="entry name" value="Urease, subunit C, domain 1"/>
    <property type="match status" value="1"/>
</dbReference>
<dbReference type="InterPro" id="IPR032466">
    <property type="entry name" value="Metal_Hydrolase"/>
</dbReference>
<dbReference type="RefSeq" id="WP_317900471.1">
    <property type="nucleotide sequence ID" value="NZ_JAIRBC010000001.1"/>
</dbReference>
<accession>A0AAE3ESG1</accession>
<dbReference type="InterPro" id="IPR020043">
    <property type="entry name" value="Deacetylase_Atu3266-like"/>
</dbReference>
<dbReference type="AlphaFoldDB" id="A0AAE3ESG1"/>
<feature type="chain" id="PRO_5042091317" evidence="3">
    <location>
        <begin position="22"/>
        <end position="418"/>
    </location>
</feature>
<keyword evidence="1" id="KW-0862">Zinc</keyword>
<dbReference type="EMBL" id="JAIRBC010000001">
    <property type="protein sequence ID" value="MCG2459324.1"/>
    <property type="molecule type" value="Genomic_DNA"/>
</dbReference>
<dbReference type="SUPFAM" id="SSF51338">
    <property type="entry name" value="Composite domain of metallo-dependent hydrolases"/>
    <property type="match status" value="1"/>
</dbReference>
<comment type="caution">
    <text evidence="5">The sequence shown here is derived from an EMBL/GenBank/DDBJ whole genome shotgun (WGS) entry which is preliminary data.</text>
</comment>
<proteinExistence type="predicted"/>
<name>A0AAE3ESG1_9FLAO</name>
<feature type="binding site" evidence="1">
    <location>
        <position position="84"/>
    </location>
    <ligand>
        <name>Zn(2+)</name>
        <dbReference type="ChEBI" id="CHEBI:29105"/>
        <label>1</label>
    </ligand>
</feature>
<feature type="signal peptide" evidence="3">
    <location>
        <begin position="1"/>
        <end position="21"/>
    </location>
</feature>
<dbReference type="PANTHER" id="PTHR42717:SF1">
    <property type="entry name" value="IMIDAZOLONEPROPIONASE AND RELATED AMIDOHYDROLASES"/>
    <property type="match status" value="1"/>
</dbReference>
<evidence type="ECO:0000256" key="2">
    <source>
        <dbReference type="PIRSR" id="PIRSR039004-2"/>
    </source>
</evidence>
<dbReference type="Proteomes" id="UP001200642">
    <property type="component" value="Unassembled WGS sequence"/>
</dbReference>
<evidence type="ECO:0000256" key="1">
    <source>
        <dbReference type="PIRSR" id="PIRSR039004-1"/>
    </source>
</evidence>
<dbReference type="SUPFAM" id="SSF51556">
    <property type="entry name" value="Metallo-dependent hydrolases"/>
    <property type="match status" value="1"/>
</dbReference>
<dbReference type="InterPro" id="IPR006680">
    <property type="entry name" value="Amidohydro-rel"/>
</dbReference>
<feature type="binding site" description="via carbamate group" evidence="1">
    <location>
        <position position="187"/>
    </location>
    <ligand>
        <name>Zn(2+)</name>
        <dbReference type="ChEBI" id="CHEBI:29105"/>
        <label>1</label>
    </ligand>
</feature>
<organism evidence="5 6">
    <name type="scientific">Cerina litoralis</name>
    <dbReference type="NCBI Taxonomy" id="2874477"/>
    <lineage>
        <taxon>Bacteria</taxon>
        <taxon>Pseudomonadati</taxon>
        <taxon>Bacteroidota</taxon>
        <taxon>Flavobacteriia</taxon>
        <taxon>Flavobacteriales</taxon>
        <taxon>Flavobacteriaceae</taxon>
        <taxon>Cerina</taxon>
    </lineage>
</organism>
<dbReference type="Pfam" id="PF01979">
    <property type="entry name" value="Amidohydro_1"/>
    <property type="match status" value="1"/>
</dbReference>
<dbReference type="PANTHER" id="PTHR42717">
    <property type="entry name" value="DIHYDROOROTASE-RELATED"/>
    <property type="match status" value="1"/>
</dbReference>
<feature type="binding site" evidence="1">
    <location>
        <position position="308"/>
    </location>
    <ligand>
        <name>Zn(2+)</name>
        <dbReference type="ChEBI" id="CHEBI:29105"/>
        <label>1</label>
    </ligand>
</feature>
<evidence type="ECO:0000259" key="4">
    <source>
        <dbReference type="Pfam" id="PF01979"/>
    </source>
</evidence>
<dbReference type="GO" id="GO:0046872">
    <property type="term" value="F:metal ion binding"/>
    <property type="evidence" value="ECO:0007669"/>
    <property type="project" value="UniProtKB-KW"/>
</dbReference>
<sequence length="418" mass="45748">MKILPLIFVTLIAMNGNPIMAQDYDIVIKGGHVIDAKNNIDKVMDVAVTDGKIAKVAKKINAKDALQVVDAEGLYVTPGLIDIHAHVFYGTQPDQYLNNSFTAVPPDGFTFRVGVTTVVDCGSSGWRTFPTFKENIIDRSGTRVLSFLNIVGKGMRGGAYEQDTSDMSSKLSADVARRYKDLIVGFKVAHYAAEDWIPVDRAVEAGRLAGDIPVIIDFGGSNDHPPLSIEKLFFDHLRPGDIYTHAFTELDPREPIVDTGTRKLKPFVVKAQERGIVFDVGYGGASFDYGQAIPALKSGFYPNSISTDLHTGSMNSAMKDMLHVMSTFLTMGMDLNAVIKASTWAPAQEINREELGNLSVGAPADIAVLDLRKGNFGFWDRKGKKLEGTQKFECELTVRDGRIVYDLNGIAVPVIVKR</sequence>
<keyword evidence="3" id="KW-0732">Signal</keyword>
<feature type="binding site" description="via carbamate group" evidence="1">
    <location>
        <position position="187"/>
    </location>
    <ligand>
        <name>Zn(2+)</name>
        <dbReference type="ChEBI" id="CHEBI:29105"/>
        <label>2</label>
    </ligand>
</feature>
<dbReference type="Gene3D" id="3.20.20.140">
    <property type="entry name" value="Metal-dependent hydrolases"/>
    <property type="match status" value="1"/>
</dbReference>
<evidence type="ECO:0000313" key="5">
    <source>
        <dbReference type="EMBL" id="MCG2459324.1"/>
    </source>
</evidence>
<keyword evidence="6" id="KW-1185">Reference proteome</keyword>
<dbReference type="PIRSF" id="PIRSF039004">
    <property type="entry name" value="ADE_EF_0837"/>
    <property type="match status" value="1"/>
</dbReference>
<evidence type="ECO:0000256" key="3">
    <source>
        <dbReference type="SAM" id="SignalP"/>
    </source>
</evidence>
<keyword evidence="1" id="KW-0479">Metal-binding</keyword>
<dbReference type="GO" id="GO:0016810">
    <property type="term" value="F:hydrolase activity, acting on carbon-nitrogen (but not peptide) bonds"/>
    <property type="evidence" value="ECO:0007669"/>
    <property type="project" value="InterPro"/>
</dbReference>
<dbReference type="GO" id="GO:0019213">
    <property type="term" value="F:deacetylase activity"/>
    <property type="evidence" value="ECO:0007669"/>
    <property type="project" value="InterPro"/>
</dbReference>
<feature type="modified residue" description="N6-carboxylysine" evidence="2">
    <location>
        <position position="187"/>
    </location>
</feature>
<dbReference type="InterPro" id="IPR011059">
    <property type="entry name" value="Metal-dep_hydrolase_composite"/>
</dbReference>
<reference evidence="5" key="1">
    <citation type="submission" date="2023-02" db="EMBL/GenBank/DDBJ databases">
        <title>Genome of Flavobacteriaceae gen. nov. sp. strain F89.</title>
        <authorList>
            <person name="Wang Y."/>
        </authorList>
    </citation>
    <scope>NUCLEOTIDE SEQUENCE</scope>
    <source>
        <strain evidence="5">F89</strain>
    </source>
</reference>